<gene>
    <name evidence="1" type="ORF">J2Z83_003506</name>
</gene>
<accession>A0ABS4IKA5</accession>
<name>A0ABS4IKA5_9BACI</name>
<comment type="caution">
    <text evidence="1">The sequence shown here is derived from an EMBL/GenBank/DDBJ whole genome shotgun (WGS) entry which is preliminary data.</text>
</comment>
<protein>
    <submittedName>
        <fullName evidence="1">Uncharacterized protein</fullName>
    </submittedName>
</protein>
<sequence length="48" mass="5144">MSNEGLVGDNVKGNNAGLDYFVTIEASTSISKAFYKTINTPLQEGYGQ</sequence>
<dbReference type="EMBL" id="JAGGKX010000025">
    <property type="protein sequence ID" value="MBP1971367.1"/>
    <property type="molecule type" value="Genomic_DNA"/>
</dbReference>
<organism evidence="1 2">
    <name type="scientific">Virgibacillus natechei</name>
    <dbReference type="NCBI Taxonomy" id="1216297"/>
    <lineage>
        <taxon>Bacteria</taxon>
        <taxon>Bacillati</taxon>
        <taxon>Bacillota</taxon>
        <taxon>Bacilli</taxon>
        <taxon>Bacillales</taxon>
        <taxon>Bacillaceae</taxon>
        <taxon>Virgibacillus</taxon>
    </lineage>
</organism>
<evidence type="ECO:0000313" key="1">
    <source>
        <dbReference type="EMBL" id="MBP1971367.1"/>
    </source>
</evidence>
<evidence type="ECO:0000313" key="2">
    <source>
        <dbReference type="Proteomes" id="UP001519345"/>
    </source>
</evidence>
<proteinExistence type="predicted"/>
<dbReference type="Proteomes" id="UP001519345">
    <property type="component" value="Unassembled WGS sequence"/>
</dbReference>
<reference evidence="1 2" key="1">
    <citation type="submission" date="2021-03" db="EMBL/GenBank/DDBJ databases">
        <title>Genomic Encyclopedia of Type Strains, Phase IV (KMG-IV): sequencing the most valuable type-strain genomes for metagenomic binning, comparative biology and taxonomic classification.</title>
        <authorList>
            <person name="Goeker M."/>
        </authorList>
    </citation>
    <scope>NUCLEOTIDE SEQUENCE [LARGE SCALE GENOMIC DNA]</scope>
    <source>
        <strain evidence="1 2">DSM 25609</strain>
    </source>
</reference>
<keyword evidence="2" id="KW-1185">Reference proteome</keyword>